<name>A0ABP8ND33_9BACT</name>
<evidence type="ECO:0000313" key="2">
    <source>
        <dbReference type="Proteomes" id="UP001500067"/>
    </source>
</evidence>
<organism evidence="1 2">
    <name type="scientific">Nemorincola caseinilytica</name>
    <dbReference type="NCBI Taxonomy" id="2054315"/>
    <lineage>
        <taxon>Bacteria</taxon>
        <taxon>Pseudomonadati</taxon>
        <taxon>Bacteroidota</taxon>
        <taxon>Chitinophagia</taxon>
        <taxon>Chitinophagales</taxon>
        <taxon>Chitinophagaceae</taxon>
        <taxon>Nemorincola</taxon>
    </lineage>
</organism>
<gene>
    <name evidence="1" type="ORF">GCM10023093_12360</name>
</gene>
<protein>
    <submittedName>
        <fullName evidence="1">Uncharacterized protein</fullName>
    </submittedName>
</protein>
<proteinExistence type="predicted"/>
<sequence length="237" mass="26900">MPCAHYIVFHPDHARQSVKVNATTLVAGHLNTAWIGDVYVDAIGNGNEDPYVFHDPWLYSYCHASQLRRNIRPDSFLQKGSVMIFVSGQEANNDRLTIDTFFVVGDIQKWNGQDSPELPAKFSDHHNNSGSALWQRHFKFPFEGSHIRVSHTYEAEQWVYGKELFSFLPLSANGGRTTIQFDNIDVALRNKIKSKVKGKYPVLLEDADLKILTALIETNTVTKVLKDIVFLSARPRL</sequence>
<reference evidence="2" key="1">
    <citation type="journal article" date="2019" name="Int. J. Syst. Evol. Microbiol.">
        <title>The Global Catalogue of Microorganisms (GCM) 10K type strain sequencing project: providing services to taxonomists for standard genome sequencing and annotation.</title>
        <authorList>
            <consortium name="The Broad Institute Genomics Platform"/>
            <consortium name="The Broad Institute Genome Sequencing Center for Infectious Disease"/>
            <person name="Wu L."/>
            <person name="Ma J."/>
        </authorList>
    </citation>
    <scope>NUCLEOTIDE SEQUENCE [LARGE SCALE GENOMIC DNA]</scope>
    <source>
        <strain evidence="2">JCM 32105</strain>
    </source>
</reference>
<keyword evidence="2" id="KW-1185">Reference proteome</keyword>
<accession>A0ABP8ND33</accession>
<comment type="caution">
    <text evidence="1">The sequence shown here is derived from an EMBL/GenBank/DDBJ whole genome shotgun (WGS) entry which is preliminary data.</text>
</comment>
<dbReference type="EMBL" id="BAABFA010000008">
    <property type="protein sequence ID" value="GAA4463574.1"/>
    <property type="molecule type" value="Genomic_DNA"/>
</dbReference>
<evidence type="ECO:0000313" key="1">
    <source>
        <dbReference type="EMBL" id="GAA4463574.1"/>
    </source>
</evidence>
<dbReference type="Proteomes" id="UP001500067">
    <property type="component" value="Unassembled WGS sequence"/>
</dbReference>